<dbReference type="NCBIfam" id="TIGR00253">
    <property type="entry name" value="RNA_bind_YhbY"/>
    <property type="match status" value="1"/>
</dbReference>
<dbReference type="GO" id="GO:0003723">
    <property type="term" value="F:RNA binding"/>
    <property type="evidence" value="ECO:0007669"/>
    <property type="project" value="UniProtKB-UniRule"/>
</dbReference>
<protein>
    <submittedName>
        <fullName evidence="4">RNA-binding protein</fullName>
    </submittedName>
</protein>
<dbReference type="PANTHER" id="PTHR40065:SF3">
    <property type="entry name" value="RNA-BINDING PROTEIN YHBY"/>
    <property type="match status" value="1"/>
</dbReference>
<comment type="caution">
    <text evidence="4">The sequence shown here is derived from an EMBL/GenBank/DDBJ whole genome shotgun (WGS) entry which is preliminary data.</text>
</comment>
<evidence type="ECO:0000313" key="4">
    <source>
        <dbReference type="EMBL" id="RDI37505.1"/>
    </source>
</evidence>
<dbReference type="Gene3D" id="3.30.110.60">
    <property type="entry name" value="YhbY-like"/>
    <property type="match status" value="1"/>
</dbReference>
<dbReference type="EMBL" id="QQAX01000039">
    <property type="protein sequence ID" value="RDI37505.1"/>
    <property type="molecule type" value="Genomic_DNA"/>
</dbReference>
<keyword evidence="1 2" id="KW-0694">RNA-binding</keyword>
<proteinExistence type="predicted"/>
<dbReference type="InterPro" id="IPR051925">
    <property type="entry name" value="RNA-binding_domain"/>
</dbReference>
<reference evidence="4 5" key="1">
    <citation type="submission" date="2018-07" db="EMBL/GenBank/DDBJ databases">
        <title>Genomic Encyclopedia of Type Strains, Phase IV (KMG-IV): sequencing the most valuable type-strain genomes for metagenomic binning, comparative biology and taxonomic classification.</title>
        <authorList>
            <person name="Goeker M."/>
        </authorList>
    </citation>
    <scope>NUCLEOTIDE SEQUENCE [LARGE SCALE GENOMIC DNA]</scope>
    <source>
        <strain evidence="4 5">DSM 16500</strain>
    </source>
</reference>
<evidence type="ECO:0000256" key="2">
    <source>
        <dbReference type="PROSITE-ProRule" id="PRU00626"/>
    </source>
</evidence>
<dbReference type="InterPro" id="IPR001890">
    <property type="entry name" value="RNA-binding_CRM"/>
</dbReference>
<name>A0A370G182_9COXI</name>
<evidence type="ECO:0000313" key="5">
    <source>
        <dbReference type="Proteomes" id="UP000254720"/>
    </source>
</evidence>
<evidence type="ECO:0000259" key="3">
    <source>
        <dbReference type="PROSITE" id="PS51295"/>
    </source>
</evidence>
<dbReference type="Proteomes" id="UP000254720">
    <property type="component" value="Unassembled WGS sequence"/>
</dbReference>
<dbReference type="OrthoDB" id="9797519at2"/>
<dbReference type="PROSITE" id="PS51295">
    <property type="entry name" value="CRM"/>
    <property type="match status" value="1"/>
</dbReference>
<evidence type="ECO:0000256" key="1">
    <source>
        <dbReference type="ARBA" id="ARBA00022884"/>
    </source>
</evidence>
<sequence>MSLPPKQKQQLKARAHKLKPIVLIGNNGLTEAVEKEADRALHDHELIKVRIAVQDRELRKALFAQLCAALKAELVQVIGNIGVVYRQREKE</sequence>
<dbReference type="InterPro" id="IPR035920">
    <property type="entry name" value="YhbY-like_sf"/>
</dbReference>
<dbReference type="AlphaFoldDB" id="A0A370G182"/>
<gene>
    <name evidence="4" type="ORF">C8D86_1395</name>
</gene>
<dbReference type="InterPro" id="IPR017924">
    <property type="entry name" value="RNA-binding_YhbY"/>
</dbReference>
<dbReference type="PANTHER" id="PTHR40065">
    <property type="entry name" value="RNA-BINDING PROTEIN YHBY"/>
    <property type="match status" value="1"/>
</dbReference>
<feature type="domain" description="CRM" evidence="3">
    <location>
        <begin position="1"/>
        <end position="91"/>
    </location>
</feature>
<dbReference type="RefSeq" id="WP_114835444.1">
    <property type="nucleotide sequence ID" value="NZ_LR699114.1"/>
</dbReference>
<accession>A0A370G182</accession>
<organism evidence="4 5">
    <name type="scientific">Aquicella lusitana</name>
    <dbReference type="NCBI Taxonomy" id="254246"/>
    <lineage>
        <taxon>Bacteria</taxon>
        <taxon>Pseudomonadati</taxon>
        <taxon>Pseudomonadota</taxon>
        <taxon>Gammaproteobacteria</taxon>
        <taxon>Legionellales</taxon>
        <taxon>Coxiellaceae</taxon>
        <taxon>Aquicella</taxon>
    </lineage>
</organism>
<dbReference type="SUPFAM" id="SSF75471">
    <property type="entry name" value="YhbY-like"/>
    <property type="match status" value="1"/>
</dbReference>
<dbReference type="Pfam" id="PF01985">
    <property type="entry name" value="CRS1_YhbY"/>
    <property type="match status" value="1"/>
</dbReference>
<dbReference type="SMART" id="SM01103">
    <property type="entry name" value="CRS1_YhbY"/>
    <property type="match status" value="1"/>
</dbReference>
<keyword evidence="5" id="KW-1185">Reference proteome</keyword>